<keyword evidence="2" id="KW-1185">Reference proteome</keyword>
<reference evidence="2" key="1">
    <citation type="submission" date="2017-01" db="EMBL/GenBank/DDBJ databases">
        <authorList>
            <person name="Brunel B."/>
        </authorList>
    </citation>
    <scope>NUCLEOTIDE SEQUENCE [LARGE SCALE GENOMIC DNA]</scope>
</reference>
<dbReference type="EMBL" id="FTPD01000011">
    <property type="protein sequence ID" value="SIT54879.1"/>
    <property type="molecule type" value="Genomic_DNA"/>
</dbReference>
<dbReference type="AlphaFoldDB" id="A0A1R3V6L3"/>
<sequence>MMSPGIFFCFEDQALEQALEQTQARRVRHLSVLNR</sequence>
<name>A0A1R3V6L3_9HYPH</name>
<protein>
    <submittedName>
        <fullName evidence="1">Uncharacterized protein</fullName>
    </submittedName>
</protein>
<evidence type="ECO:0000313" key="1">
    <source>
        <dbReference type="EMBL" id="SIT54879.1"/>
    </source>
</evidence>
<dbReference type="Proteomes" id="UP000188388">
    <property type="component" value="Unassembled WGS sequence"/>
</dbReference>
<organism evidence="1 2">
    <name type="scientific">Mesorhizobium prunaredense</name>
    <dbReference type="NCBI Taxonomy" id="1631249"/>
    <lineage>
        <taxon>Bacteria</taxon>
        <taxon>Pseudomonadati</taxon>
        <taxon>Pseudomonadota</taxon>
        <taxon>Alphaproteobacteria</taxon>
        <taxon>Hyphomicrobiales</taxon>
        <taxon>Phyllobacteriaceae</taxon>
        <taxon>Mesorhizobium</taxon>
    </lineage>
</organism>
<proteinExistence type="predicted"/>
<accession>A0A1R3V6L3</accession>
<gene>
    <name evidence="1" type="ORF">BQ8794_190013</name>
</gene>
<evidence type="ECO:0000313" key="2">
    <source>
        <dbReference type="Proteomes" id="UP000188388"/>
    </source>
</evidence>